<evidence type="ECO:0000256" key="1">
    <source>
        <dbReference type="PROSITE-ProRule" id="PRU00443"/>
    </source>
</evidence>
<comment type="caution">
    <text evidence="3">The sequence shown here is derived from an EMBL/GenBank/DDBJ whole genome shotgun (WGS) entry which is preliminary data.</text>
</comment>
<sequence length="105" mass="12034">MPDKIHKNMYKGEIEIKRIFKGNGEIHNRTYNVVKRGPNGRSMVMIEGFGDPHICESVVRKFDTRIFLLNKGENGDLKLNSSIVRLTLTNLERTYAAVEGSYYAK</sequence>
<dbReference type="SUPFAM" id="SSF50242">
    <property type="entry name" value="TIMP-like"/>
    <property type="match status" value="1"/>
</dbReference>
<dbReference type="EMBL" id="JARBDR010000141">
    <property type="protein sequence ID" value="KAJ8320445.1"/>
    <property type="molecule type" value="Genomic_DNA"/>
</dbReference>
<organism evidence="3 4">
    <name type="scientific">Tegillarca granosa</name>
    <name type="common">Malaysian cockle</name>
    <name type="synonym">Anadara granosa</name>
    <dbReference type="NCBI Taxonomy" id="220873"/>
    <lineage>
        <taxon>Eukaryota</taxon>
        <taxon>Metazoa</taxon>
        <taxon>Spiralia</taxon>
        <taxon>Lophotrochozoa</taxon>
        <taxon>Mollusca</taxon>
        <taxon>Bivalvia</taxon>
        <taxon>Autobranchia</taxon>
        <taxon>Pteriomorphia</taxon>
        <taxon>Arcoida</taxon>
        <taxon>Arcoidea</taxon>
        <taxon>Arcidae</taxon>
        <taxon>Tegillarca</taxon>
    </lineage>
</organism>
<keyword evidence="4" id="KW-1185">Reference proteome</keyword>
<name>A0ABQ9FXG9_TEGGR</name>
<evidence type="ECO:0000313" key="3">
    <source>
        <dbReference type="EMBL" id="KAJ8320445.1"/>
    </source>
</evidence>
<dbReference type="Pfam" id="PF03146">
    <property type="entry name" value="NtA"/>
    <property type="match status" value="1"/>
</dbReference>
<gene>
    <name evidence="3" type="ORF">KUTeg_002032</name>
</gene>
<accession>A0ABQ9FXG9</accession>
<proteinExistence type="predicted"/>
<protein>
    <recommendedName>
        <fullName evidence="2">NtA domain-containing protein</fullName>
    </recommendedName>
</protein>
<evidence type="ECO:0000313" key="4">
    <source>
        <dbReference type="Proteomes" id="UP001217089"/>
    </source>
</evidence>
<dbReference type="InterPro" id="IPR004850">
    <property type="entry name" value="NtA_dom"/>
</dbReference>
<dbReference type="InterPro" id="IPR008993">
    <property type="entry name" value="TIMP-like_OB-fold"/>
</dbReference>
<dbReference type="Gene3D" id="2.40.50.120">
    <property type="match status" value="1"/>
</dbReference>
<comment type="caution">
    <text evidence="1">Lacks conserved residue(s) required for the propagation of feature annotation.</text>
</comment>
<dbReference type="Proteomes" id="UP001217089">
    <property type="component" value="Unassembled WGS sequence"/>
</dbReference>
<feature type="domain" description="NtA" evidence="2">
    <location>
        <begin position="1"/>
        <end position="105"/>
    </location>
</feature>
<dbReference type="PROSITE" id="PS51121">
    <property type="entry name" value="NTA"/>
    <property type="match status" value="1"/>
</dbReference>
<reference evidence="3 4" key="1">
    <citation type="submission" date="2022-12" db="EMBL/GenBank/DDBJ databases">
        <title>Chromosome-level genome of Tegillarca granosa.</title>
        <authorList>
            <person name="Kim J."/>
        </authorList>
    </citation>
    <scope>NUCLEOTIDE SEQUENCE [LARGE SCALE GENOMIC DNA]</scope>
    <source>
        <strain evidence="3">Teg-2019</strain>
        <tissue evidence="3">Adductor muscle</tissue>
    </source>
</reference>
<evidence type="ECO:0000259" key="2">
    <source>
        <dbReference type="PROSITE" id="PS51121"/>
    </source>
</evidence>